<proteinExistence type="predicted"/>
<keyword evidence="3" id="KW-0472">Membrane</keyword>
<protein>
    <submittedName>
        <fullName evidence="4">Uncharacterized protein</fullName>
    </submittedName>
</protein>
<feature type="compositionally biased region" description="Basic and acidic residues" evidence="2">
    <location>
        <begin position="77"/>
        <end position="87"/>
    </location>
</feature>
<feature type="region of interest" description="Disordered" evidence="2">
    <location>
        <begin position="77"/>
        <end position="99"/>
    </location>
</feature>
<feature type="transmembrane region" description="Helical" evidence="3">
    <location>
        <begin position="17"/>
        <end position="42"/>
    </location>
</feature>
<feature type="coiled-coil region" evidence="1">
    <location>
        <begin position="39"/>
        <end position="70"/>
    </location>
</feature>
<evidence type="ECO:0000256" key="2">
    <source>
        <dbReference type="SAM" id="MobiDB-lite"/>
    </source>
</evidence>
<dbReference type="EMBL" id="BARW01033432">
    <property type="protein sequence ID" value="GAJ09701.1"/>
    <property type="molecule type" value="Genomic_DNA"/>
</dbReference>
<evidence type="ECO:0000256" key="1">
    <source>
        <dbReference type="SAM" id="Coils"/>
    </source>
</evidence>
<dbReference type="AlphaFoldDB" id="X1V9K2"/>
<keyword evidence="3" id="KW-0812">Transmembrane</keyword>
<gene>
    <name evidence="4" type="ORF">S12H4_52659</name>
</gene>
<evidence type="ECO:0000256" key="3">
    <source>
        <dbReference type="SAM" id="Phobius"/>
    </source>
</evidence>
<keyword evidence="1" id="KW-0175">Coiled coil</keyword>
<comment type="caution">
    <text evidence="4">The sequence shown here is derived from an EMBL/GenBank/DDBJ whole genome shotgun (WGS) entry which is preliminary data.</text>
</comment>
<reference evidence="4" key="1">
    <citation type="journal article" date="2014" name="Front. Microbiol.">
        <title>High frequency of phylogenetically diverse reductive dehalogenase-homologous genes in deep subseafloor sedimentary metagenomes.</title>
        <authorList>
            <person name="Kawai M."/>
            <person name="Futagami T."/>
            <person name="Toyoda A."/>
            <person name="Takaki Y."/>
            <person name="Nishi S."/>
            <person name="Hori S."/>
            <person name="Arai W."/>
            <person name="Tsubouchi T."/>
            <person name="Morono Y."/>
            <person name="Uchiyama I."/>
            <person name="Ito T."/>
            <person name="Fujiyama A."/>
            <person name="Inagaki F."/>
            <person name="Takami H."/>
        </authorList>
    </citation>
    <scope>NUCLEOTIDE SEQUENCE</scope>
    <source>
        <strain evidence="4">Expedition CK06-06</strain>
    </source>
</reference>
<accession>X1V9K2</accession>
<organism evidence="4">
    <name type="scientific">marine sediment metagenome</name>
    <dbReference type="NCBI Taxonomy" id="412755"/>
    <lineage>
        <taxon>unclassified sequences</taxon>
        <taxon>metagenomes</taxon>
        <taxon>ecological metagenomes</taxon>
    </lineage>
</organism>
<name>X1V9K2_9ZZZZ</name>
<sequence length="133" mass="14779">MEVQDAAVGGNPIMQRLAFLVSFAGVFALLSLALSGTGRAILKKQRREYNQELDERVRRHNAEVAKHNAEILRDMRQARRERPEREAASPAPQVPIVPISIPLSSLDSKVDSSSHESDEALPKYKEVVDAVHV</sequence>
<evidence type="ECO:0000313" key="4">
    <source>
        <dbReference type="EMBL" id="GAJ09701.1"/>
    </source>
</evidence>
<keyword evidence="3" id="KW-1133">Transmembrane helix</keyword>